<evidence type="ECO:0000313" key="11">
    <source>
        <dbReference type="Proteomes" id="UP000507470"/>
    </source>
</evidence>
<evidence type="ECO:0000256" key="4">
    <source>
        <dbReference type="ARBA" id="ARBA00022859"/>
    </source>
</evidence>
<feature type="disulfide bond" evidence="7">
    <location>
        <begin position="74"/>
        <end position="80"/>
    </location>
</feature>
<evidence type="ECO:0000259" key="8">
    <source>
        <dbReference type="SMART" id="SM00644"/>
    </source>
</evidence>
<organism evidence="10 11">
    <name type="scientific">Mytilus coruscus</name>
    <name type="common">Sea mussel</name>
    <dbReference type="NCBI Taxonomy" id="42192"/>
    <lineage>
        <taxon>Eukaryota</taxon>
        <taxon>Metazoa</taxon>
        <taxon>Spiralia</taxon>
        <taxon>Lophotrochozoa</taxon>
        <taxon>Mollusca</taxon>
        <taxon>Bivalvia</taxon>
        <taxon>Autobranchia</taxon>
        <taxon>Pteriomorphia</taxon>
        <taxon>Mytilida</taxon>
        <taxon>Mytiloidea</taxon>
        <taxon>Mytilidae</taxon>
        <taxon>Mytilinae</taxon>
        <taxon>Mytilus</taxon>
    </lineage>
</organism>
<dbReference type="SMART" id="SM00644">
    <property type="entry name" value="Ami_2"/>
    <property type="match status" value="1"/>
</dbReference>
<evidence type="ECO:0000256" key="5">
    <source>
        <dbReference type="ARBA" id="ARBA00023157"/>
    </source>
</evidence>
<dbReference type="PIRSF" id="PIRSF037945">
    <property type="entry name" value="PGRPs"/>
    <property type="match status" value="1"/>
</dbReference>
<gene>
    <name evidence="10" type="ORF">MCOR_23837</name>
</gene>
<dbReference type="SMART" id="SM00701">
    <property type="entry name" value="PGRP"/>
    <property type="match status" value="1"/>
</dbReference>
<name>A0A6J8BY32_MYTCO</name>
<dbReference type="GO" id="GO:0008270">
    <property type="term" value="F:zinc ion binding"/>
    <property type="evidence" value="ECO:0007669"/>
    <property type="project" value="InterPro"/>
</dbReference>
<dbReference type="InterPro" id="IPR017331">
    <property type="entry name" value="Peptidoglycan_recognition"/>
</dbReference>
<accession>A0A6J8BY32</accession>
<proteinExistence type="inferred from homology"/>
<keyword evidence="4 6" id="KW-0391">Immunity</keyword>
<evidence type="ECO:0000256" key="2">
    <source>
        <dbReference type="ARBA" id="ARBA00022588"/>
    </source>
</evidence>
<dbReference type="InterPro" id="IPR036505">
    <property type="entry name" value="Amidase/PGRP_sf"/>
</dbReference>
<evidence type="ECO:0000259" key="9">
    <source>
        <dbReference type="SMART" id="SM00701"/>
    </source>
</evidence>
<dbReference type="InterPro" id="IPR002502">
    <property type="entry name" value="Amidase_domain"/>
</dbReference>
<keyword evidence="2 6" id="KW-0399">Innate immunity</keyword>
<protein>
    <recommendedName>
        <fullName evidence="6">Peptidoglycan-recognition protein</fullName>
    </recommendedName>
</protein>
<dbReference type="GO" id="GO:0008745">
    <property type="term" value="F:N-acetylmuramoyl-L-alanine amidase activity"/>
    <property type="evidence" value="ECO:0007669"/>
    <property type="project" value="InterPro"/>
</dbReference>
<sequence length="204" mass="22643">MAIHIEIIKLYPSCVNMCFRTSSNSNSDGDQGNACTTITIIPRDTWGARPARSSSVISVPVPNIYIHHTDGNQCTSSSACITRMTQIQNYHMDARGYDDIGYSFLIGEDGKIYEGRGWDRIGAHTKNYYYNSRGYGISFIGNFMFRAPNTAALNAAKSLIQCGIHNGKISGSYDLYGHRDIKSTLCPGDTLYNIIQSWPHFHGP</sequence>
<dbReference type="Gene3D" id="3.40.80.10">
    <property type="entry name" value="Peptidoglycan recognition protein-like"/>
    <property type="match status" value="1"/>
</dbReference>
<dbReference type="FunFam" id="3.40.80.10:FF:000001">
    <property type="entry name" value="Peptidoglycan recognition protein 1"/>
    <property type="match status" value="1"/>
</dbReference>
<dbReference type="CDD" id="cd06583">
    <property type="entry name" value="PGRP"/>
    <property type="match status" value="1"/>
</dbReference>
<dbReference type="GO" id="GO:0042834">
    <property type="term" value="F:peptidoglycan binding"/>
    <property type="evidence" value="ECO:0007669"/>
    <property type="project" value="InterPro"/>
</dbReference>
<evidence type="ECO:0000256" key="3">
    <source>
        <dbReference type="ARBA" id="ARBA00022729"/>
    </source>
</evidence>
<evidence type="ECO:0000256" key="6">
    <source>
        <dbReference type="PIRNR" id="PIRNR037945"/>
    </source>
</evidence>
<dbReference type="InterPro" id="IPR015510">
    <property type="entry name" value="PGRP"/>
</dbReference>
<evidence type="ECO:0000256" key="7">
    <source>
        <dbReference type="PIRSR" id="PIRSR037945-1"/>
    </source>
</evidence>
<evidence type="ECO:0000313" key="10">
    <source>
        <dbReference type="EMBL" id="CAC5388582.1"/>
    </source>
</evidence>
<dbReference type="OrthoDB" id="10001926at2759"/>
<keyword evidence="11" id="KW-1185">Reference proteome</keyword>
<feature type="domain" description="N-acetylmuramoyl-L-alanine amidase" evidence="8">
    <location>
        <begin position="49"/>
        <end position="188"/>
    </location>
</feature>
<dbReference type="PANTHER" id="PTHR11022">
    <property type="entry name" value="PEPTIDOGLYCAN RECOGNITION PROTEIN"/>
    <property type="match status" value="1"/>
</dbReference>
<dbReference type="InterPro" id="IPR006619">
    <property type="entry name" value="PGRP_domain_met/bac"/>
</dbReference>
<dbReference type="PANTHER" id="PTHR11022:SF41">
    <property type="entry name" value="PEPTIDOGLYCAN-RECOGNITION PROTEIN LC-RELATED"/>
    <property type="match status" value="1"/>
</dbReference>
<dbReference type="Proteomes" id="UP000507470">
    <property type="component" value="Unassembled WGS sequence"/>
</dbReference>
<dbReference type="AlphaFoldDB" id="A0A6J8BY32"/>
<dbReference type="GO" id="GO:0045087">
    <property type="term" value="P:innate immune response"/>
    <property type="evidence" value="ECO:0007669"/>
    <property type="project" value="UniProtKB-KW"/>
</dbReference>
<feature type="domain" description="Peptidoglycan recognition protein family" evidence="9">
    <location>
        <begin position="38"/>
        <end position="182"/>
    </location>
</feature>
<feature type="disulfide bond" evidence="7">
    <location>
        <begin position="35"/>
        <end position="162"/>
    </location>
</feature>
<evidence type="ECO:0000256" key="1">
    <source>
        <dbReference type="ARBA" id="ARBA00007553"/>
    </source>
</evidence>
<reference evidence="10 11" key="1">
    <citation type="submission" date="2020-06" db="EMBL/GenBank/DDBJ databases">
        <authorList>
            <person name="Li R."/>
            <person name="Bekaert M."/>
        </authorList>
    </citation>
    <scope>NUCLEOTIDE SEQUENCE [LARGE SCALE GENOMIC DNA]</scope>
    <source>
        <strain evidence="11">wild</strain>
    </source>
</reference>
<keyword evidence="5 7" id="KW-1015">Disulfide bond</keyword>
<dbReference type="GO" id="GO:0009253">
    <property type="term" value="P:peptidoglycan catabolic process"/>
    <property type="evidence" value="ECO:0007669"/>
    <property type="project" value="InterPro"/>
</dbReference>
<dbReference type="EMBL" id="CACVKT020004197">
    <property type="protein sequence ID" value="CAC5388582.1"/>
    <property type="molecule type" value="Genomic_DNA"/>
</dbReference>
<keyword evidence="3" id="KW-0732">Signal</keyword>
<dbReference type="SUPFAM" id="SSF55846">
    <property type="entry name" value="N-acetylmuramoyl-L-alanine amidase-like"/>
    <property type="match status" value="1"/>
</dbReference>
<dbReference type="Pfam" id="PF01510">
    <property type="entry name" value="Amidase_2"/>
    <property type="match status" value="1"/>
</dbReference>
<comment type="similarity">
    <text evidence="1 6">Belongs to the N-acetylmuramoyl-L-alanine amidase 2 family.</text>
</comment>